<organism evidence="2 4">
    <name type="scientific">Butyrivibrio fibrisolvens DSM 3071</name>
    <dbReference type="NCBI Taxonomy" id="1121131"/>
    <lineage>
        <taxon>Bacteria</taxon>
        <taxon>Bacillati</taxon>
        <taxon>Bacillota</taxon>
        <taxon>Clostridia</taxon>
        <taxon>Lachnospirales</taxon>
        <taxon>Lachnospiraceae</taxon>
        <taxon>Butyrivibrio</taxon>
    </lineage>
</organism>
<protein>
    <submittedName>
        <fullName evidence="2">Transposase</fullName>
    </submittedName>
</protein>
<evidence type="ECO:0000313" key="2">
    <source>
        <dbReference type="EMBL" id="SHI25617.1"/>
    </source>
</evidence>
<keyword evidence="4" id="KW-1185">Reference proteome</keyword>
<name>A0A1M5ZMR5_BUTFI</name>
<dbReference type="EMBL" id="FQXK01000020">
    <property type="protein sequence ID" value="SHI25617.1"/>
    <property type="molecule type" value="Genomic_DNA"/>
</dbReference>
<dbReference type="PANTHER" id="PTHR33498">
    <property type="entry name" value="TRANSPOSASE FOR INSERTION SEQUENCE ELEMENT IS1557"/>
    <property type="match status" value="1"/>
</dbReference>
<dbReference type="EMBL" id="FQXK01000023">
    <property type="protein sequence ID" value="SHI28107.1"/>
    <property type="molecule type" value="Genomic_DNA"/>
</dbReference>
<dbReference type="Proteomes" id="UP000184278">
    <property type="component" value="Unassembled WGS sequence"/>
</dbReference>
<evidence type="ECO:0000259" key="1">
    <source>
        <dbReference type="Pfam" id="PF01610"/>
    </source>
</evidence>
<dbReference type="PANTHER" id="PTHR33498:SF1">
    <property type="entry name" value="TRANSPOSASE FOR INSERTION SEQUENCE ELEMENT IS1557"/>
    <property type="match status" value="1"/>
</dbReference>
<dbReference type="OrthoDB" id="2110692at2"/>
<evidence type="ECO:0000313" key="4">
    <source>
        <dbReference type="Proteomes" id="UP000184278"/>
    </source>
</evidence>
<feature type="domain" description="Transposase IS204/IS1001/IS1096/IS1165 DDE" evidence="1">
    <location>
        <begin position="2"/>
        <end position="59"/>
    </location>
</feature>
<reference evidence="2" key="2">
    <citation type="submission" date="2016-11" db="EMBL/GenBank/DDBJ databases">
        <authorList>
            <person name="Jaros S."/>
            <person name="Januszkiewicz K."/>
            <person name="Wedrychowicz H."/>
        </authorList>
    </citation>
    <scope>NUCLEOTIDE SEQUENCE [LARGE SCALE GENOMIC DNA]</scope>
    <source>
        <strain evidence="2">DSM 3071</strain>
    </source>
</reference>
<dbReference type="AlphaFoldDB" id="A0A1M5ZMR5"/>
<feature type="non-terminal residue" evidence="2">
    <location>
        <position position="1"/>
    </location>
</feature>
<gene>
    <name evidence="2" type="ORF">SAMN02745229_02475</name>
    <name evidence="3" type="ORF">SAMN02745229_02738</name>
</gene>
<dbReference type="InterPro" id="IPR047951">
    <property type="entry name" value="Transpos_ISL3"/>
</dbReference>
<dbReference type="STRING" id="1121131.SAMN02745229_02475"/>
<dbReference type="InterPro" id="IPR002560">
    <property type="entry name" value="Transposase_DDE"/>
</dbReference>
<accession>A0A1M5ZMR5</accession>
<evidence type="ECO:0000313" key="3">
    <source>
        <dbReference type="EMBL" id="SHI28107.1"/>
    </source>
</evidence>
<dbReference type="Pfam" id="PF01610">
    <property type="entry name" value="DDE_Tnp_ISL3"/>
    <property type="match status" value="1"/>
</dbReference>
<reference evidence="4" key="1">
    <citation type="submission" date="2016-11" db="EMBL/GenBank/DDBJ databases">
        <authorList>
            <person name="Varghese N."/>
            <person name="Submissions S."/>
        </authorList>
    </citation>
    <scope>NUCLEOTIDE SEQUENCE [LARGE SCALE GENOMIC DNA]</scope>
    <source>
        <strain evidence="4">DSM 3071</strain>
    </source>
</reference>
<dbReference type="RefSeq" id="WP_139263768.1">
    <property type="nucleotide sequence ID" value="NZ_FQXK01000020.1"/>
</dbReference>
<proteinExistence type="predicted"/>
<sequence length="81" mass="9566">SHSRIKAFKELYLKIKRHREHILNAIRFGMSNARIEATNNKIKLIIRKAYGFRNIQNMLDMVYLVCSDLRIPLPNRKARSA</sequence>